<feature type="transmembrane region" description="Helical" evidence="10">
    <location>
        <begin position="33"/>
        <end position="57"/>
    </location>
</feature>
<dbReference type="RefSeq" id="WP_052405479.1">
    <property type="nucleotide sequence ID" value="NZ_BBLU01000001.1"/>
</dbReference>
<dbReference type="PANTHER" id="PTHR37468">
    <property type="entry name" value="SULFATE TRANSPORTER CYSZ"/>
    <property type="match status" value="1"/>
</dbReference>
<keyword evidence="4" id="KW-0997">Cell inner membrane</keyword>
<organism evidence="11 12">
    <name type="scientific">Demequina mangrovi</name>
    <dbReference type="NCBI Taxonomy" id="1043493"/>
    <lineage>
        <taxon>Bacteria</taxon>
        <taxon>Bacillati</taxon>
        <taxon>Actinomycetota</taxon>
        <taxon>Actinomycetes</taxon>
        <taxon>Micrococcales</taxon>
        <taxon>Demequinaceae</taxon>
        <taxon>Demequina</taxon>
    </lineage>
</organism>
<dbReference type="InterPro" id="IPR050480">
    <property type="entry name" value="CysZ-like"/>
</dbReference>
<feature type="transmembrane region" description="Helical" evidence="10">
    <location>
        <begin position="77"/>
        <end position="109"/>
    </location>
</feature>
<evidence type="ECO:0000256" key="10">
    <source>
        <dbReference type="SAM" id="Phobius"/>
    </source>
</evidence>
<keyword evidence="2" id="KW-0813">Transport</keyword>
<keyword evidence="9 10" id="KW-0472">Membrane</keyword>
<keyword evidence="7 10" id="KW-1133">Transmembrane helix</keyword>
<protein>
    <submittedName>
        <fullName evidence="11">CysZ protein</fullName>
    </submittedName>
</protein>
<name>A0A1H6U1Y1_9MICO</name>
<sequence>MTAADASTAASEVIAGVRTAVAGLRLWAREPRLLGLGVLPGVVVAAGMSIVLGVLLFNLGAIGSGLADALGVDGGRWHGLVSVTAAAAVLAASAVISVALFASLTLTVGQPFFEAISRRVDEVAGGLEGAEAEEGWGASLARGLREGALTLAISIAMSLALLLVGLIPVVGAGAAFALGAVLGGRLLAIELTAYPWARRGVLARRDRVRLLTRHRLRVMAFGATIFLVFLLPLGAVLAMPAAVAGATLLARDTEAAR</sequence>
<feature type="transmembrane region" description="Helical" evidence="10">
    <location>
        <begin position="176"/>
        <end position="197"/>
    </location>
</feature>
<dbReference type="AlphaFoldDB" id="A0A1H6U1Y1"/>
<feature type="transmembrane region" description="Helical" evidence="10">
    <location>
        <begin position="148"/>
        <end position="170"/>
    </location>
</feature>
<proteinExistence type="predicted"/>
<dbReference type="GO" id="GO:0009675">
    <property type="term" value="F:high-affinity sulfate:proton symporter activity"/>
    <property type="evidence" value="ECO:0007669"/>
    <property type="project" value="TreeGrafter"/>
</dbReference>
<evidence type="ECO:0000256" key="6">
    <source>
        <dbReference type="ARBA" id="ARBA00022692"/>
    </source>
</evidence>
<keyword evidence="3" id="KW-1003">Cell membrane</keyword>
<dbReference type="OrthoDB" id="3375053at2"/>
<dbReference type="PANTHER" id="PTHR37468:SF1">
    <property type="entry name" value="SULFATE TRANSPORTER CYSZ"/>
    <property type="match status" value="1"/>
</dbReference>
<dbReference type="GO" id="GO:0005886">
    <property type="term" value="C:plasma membrane"/>
    <property type="evidence" value="ECO:0007669"/>
    <property type="project" value="TreeGrafter"/>
</dbReference>
<reference evidence="12" key="1">
    <citation type="submission" date="2016-10" db="EMBL/GenBank/DDBJ databases">
        <authorList>
            <person name="Varghese N."/>
        </authorList>
    </citation>
    <scope>NUCLEOTIDE SEQUENCE [LARGE SCALE GENOMIC DNA]</scope>
    <source>
        <strain evidence="12">DSM 24868</strain>
    </source>
</reference>
<evidence type="ECO:0000256" key="1">
    <source>
        <dbReference type="ARBA" id="ARBA00004141"/>
    </source>
</evidence>
<evidence type="ECO:0000256" key="7">
    <source>
        <dbReference type="ARBA" id="ARBA00022989"/>
    </source>
</evidence>
<dbReference type="EMBL" id="FNZI01000001">
    <property type="protein sequence ID" value="SEI84504.1"/>
    <property type="molecule type" value="Genomic_DNA"/>
</dbReference>
<dbReference type="InterPro" id="IPR059112">
    <property type="entry name" value="CysZ/EI24"/>
</dbReference>
<evidence type="ECO:0000256" key="8">
    <source>
        <dbReference type="ARBA" id="ARBA00023032"/>
    </source>
</evidence>
<evidence type="ECO:0000256" key="5">
    <source>
        <dbReference type="ARBA" id="ARBA00022605"/>
    </source>
</evidence>
<dbReference type="eggNOG" id="COG2981">
    <property type="taxonomic scope" value="Bacteria"/>
</dbReference>
<keyword evidence="8" id="KW-0764">Sulfate transport</keyword>
<keyword evidence="12" id="KW-1185">Reference proteome</keyword>
<evidence type="ECO:0000256" key="2">
    <source>
        <dbReference type="ARBA" id="ARBA00022448"/>
    </source>
</evidence>
<dbReference type="GO" id="GO:0019344">
    <property type="term" value="P:cysteine biosynthetic process"/>
    <property type="evidence" value="ECO:0007669"/>
    <property type="project" value="TreeGrafter"/>
</dbReference>
<accession>A0A1H6U1Y1</accession>
<evidence type="ECO:0000256" key="3">
    <source>
        <dbReference type="ARBA" id="ARBA00022475"/>
    </source>
</evidence>
<gene>
    <name evidence="11" type="ORF">SAMN05421637_0168</name>
</gene>
<evidence type="ECO:0000313" key="12">
    <source>
        <dbReference type="Proteomes" id="UP000183315"/>
    </source>
</evidence>
<comment type="subcellular location">
    <subcellularLocation>
        <location evidence="1">Membrane</location>
        <topology evidence="1">Multi-pass membrane protein</topology>
    </subcellularLocation>
</comment>
<feature type="transmembrane region" description="Helical" evidence="10">
    <location>
        <begin position="218"/>
        <end position="243"/>
    </location>
</feature>
<dbReference type="GO" id="GO:0000103">
    <property type="term" value="P:sulfate assimilation"/>
    <property type="evidence" value="ECO:0007669"/>
    <property type="project" value="TreeGrafter"/>
</dbReference>
<keyword evidence="6 10" id="KW-0812">Transmembrane</keyword>
<keyword evidence="5" id="KW-0028">Amino-acid biosynthesis</keyword>
<dbReference type="STRING" id="1043493.SAMN05421637_0168"/>
<evidence type="ECO:0000313" key="11">
    <source>
        <dbReference type="EMBL" id="SEI84504.1"/>
    </source>
</evidence>
<evidence type="ECO:0000256" key="4">
    <source>
        <dbReference type="ARBA" id="ARBA00022519"/>
    </source>
</evidence>
<evidence type="ECO:0000256" key="9">
    <source>
        <dbReference type="ARBA" id="ARBA00023136"/>
    </source>
</evidence>
<dbReference type="Pfam" id="PF07264">
    <property type="entry name" value="EI24"/>
    <property type="match status" value="1"/>
</dbReference>
<dbReference type="Proteomes" id="UP000183315">
    <property type="component" value="Unassembled WGS sequence"/>
</dbReference>